<name>A0A1B8P1I2_HALEL</name>
<proteinExistence type="inferred from homology"/>
<dbReference type="GeneID" id="91010171"/>
<dbReference type="GO" id="GO:0047091">
    <property type="term" value="F:L-lysine 6-monooxygenase (NADPH) activity"/>
    <property type="evidence" value="ECO:0007669"/>
    <property type="project" value="UniProtKB-EC"/>
</dbReference>
<dbReference type="InterPro" id="IPR036188">
    <property type="entry name" value="FAD/NAD-bd_sf"/>
</dbReference>
<dbReference type="EMBL" id="MAJD01000001">
    <property type="protein sequence ID" value="OBX36117.1"/>
    <property type="molecule type" value="Genomic_DNA"/>
</dbReference>
<dbReference type="PANTHER" id="PTHR42802:SF1">
    <property type="entry name" value="L-ORNITHINE N(5)-MONOOXYGENASE"/>
    <property type="match status" value="1"/>
</dbReference>
<accession>A0A1B8P1I2</accession>
<dbReference type="InterPro" id="IPR031043">
    <property type="entry name" value="Histamin_N_OH"/>
</dbReference>
<dbReference type="RefSeq" id="WP_013332580.1">
    <property type="nucleotide sequence ID" value="NZ_CP087224.1"/>
</dbReference>
<evidence type="ECO:0000313" key="9">
    <source>
        <dbReference type="Proteomes" id="UP000092504"/>
    </source>
</evidence>
<dbReference type="InterPro" id="IPR025700">
    <property type="entry name" value="Lys/Orn_oxygenase"/>
</dbReference>
<evidence type="ECO:0000256" key="5">
    <source>
        <dbReference type="ARBA" id="ARBA00022827"/>
    </source>
</evidence>
<keyword evidence="6" id="KW-0521">NADP</keyword>
<organism evidence="8 9">
    <name type="scientific">Halomonas elongata</name>
    <dbReference type="NCBI Taxonomy" id="2746"/>
    <lineage>
        <taxon>Bacteria</taxon>
        <taxon>Pseudomonadati</taxon>
        <taxon>Pseudomonadota</taxon>
        <taxon>Gammaproteobacteria</taxon>
        <taxon>Oceanospirillales</taxon>
        <taxon>Halomonadaceae</taxon>
        <taxon>Halomonas</taxon>
    </lineage>
</organism>
<dbReference type="NCBIfam" id="TIGR04439">
    <property type="entry name" value="histamin_N_OH"/>
    <property type="match status" value="1"/>
</dbReference>
<comment type="caution">
    <text evidence="8">The sequence shown here is derived from an EMBL/GenBank/DDBJ whole genome shotgun (WGS) entry which is preliminary data.</text>
</comment>
<dbReference type="PATRIC" id="fig|2746.7.peg.466"/>
<comment type="similarity">
    <text evidence="3">Belongs to the lysine N(6)-hydroxylase/L-ornithine N(5)-oxygenase family.</text>
</comment>
<dbReference type="EC" id="1.14.13.59" evidence="8"/>
<keyword evidence="8" id="KW-0503">Monooxygenase</keyword>
<evidence type="ECO:0000256" key="4">
    <source>
        <dbReference type="ARBA" id="ARBA00022630"/>
    </source>
</evidence>
<dbReference type="PANTHER" id="PTHR42802">
    <property type="entry name" value="MONOOXYGENASE"/>
    <property type="match status" value="1"/>
</dbReference>
<dbReference type="SMR" id="A0A1B8P1I2"/>
<dbReference type="SUPFAM" id="SSF51905">
    <property type="entry name" value="FAD/NAD(P)-binding domain"/>
    <property type="match status" value="2"/>
</dbReference>
<keyword evidence="7 8" id="KW-0560">Oxidoreductase</keyword>
<evidence type="ECO:0000256" key="3">
    <source>
        <dbReference type="ARBA" id="ARBA00007588"/>
    </source>
</evidence>
<protein>
    <submittedName>
        <fullName evidence="8">L-lysine N6-monooxygenase</fullName>
        <ecNumber evidence="8">1.14.13.59</ecNumber>
    </submittedName>
</protein>
<evidence type="ECO:0000256" key="6">
    <source>
        <dbReference type="ARBA" id="ARBA00022857"/>
    </source>
</evidence>
<evidence type="ECO:0000256" key="1">
    <source>
        <dbReference type="ARBA" id="ARBA00001974"/>
    </source>
</evidence>
<reference evidence="8 9" key="1">
    <citation type="submission" date="2016-06" db="EMBL/GenBank/DDBJ databases">
        <title>Genome sequence of halotolerant plant growth promoting strain of Halomonas elongata HEK1 isolated from salterns of Rann of Kutch, Gujarat, India.</title>
        <authorList>
            <person name="Gaba S."/>
            <person name="Singh R.N."/>
            <person name="Abrol S."/>
            <person name="Kaushik R."/>
            <person name="Saxena A.K."/>
        </authorList>
    </citation>
    <scope>NUCLEOTIDE SEQUENCE [LARGE SCALE GENOMIC DNA]</scope>
    <source>
        <strain evidence="8 9">HEK1</strain>
    </source>
</reference>
<dbReference type="AlphaFoldDB" id="A0A1B8P1I2"/>
<keyword evidence="4" id="KW-0285">Flavoprotein</keyword>
<comment type="cofactor">
    <cofactor evidence="1">
        <name>FAD</name>
        <dbReference type="ChEBI" id="CHEBI:57692"/>
    </cofactor>
</comment>
<dbReference type="OMA" id="FYIRESF"/>
<comment type="pathway">
    <text evidence="2">Siderophore biosynthesis.</text>
</comment>
<dbReference type="Pfam" id="PF13434">
    <property type="entry name" value="Lys_Orn_oxgnase"/>
    <property type="match status" value="1"/>
</dbReference>
<evidence type="ECO:0000313" key="8">
    <source>
        <dbReference type="EMBL" id="OBX36117.1"/>
    </source>
</evidence>
<evidence type="ECO:0000256" key="7">
    <source>
        <dbReference type="ARBA" id="ARBA00023002"/>
    </source>
</evidence>
<dbReference type="Gene3D" id="3.50.50.60">
    <property type="entry name" value="FAD/NAD(P)-binding domain"/>
    <property type="match status" value="1"/>
</dbReference>
<gene>
    <name evidence="8" type="primary">iucD</name>
    <name evidence="8" type="ORF">A8U91_00453</name>
</gene>
<dbReference type="Proteomes" id="UP000092504">
    <property type="component" value="Unassembled WGS sequence"/>
</dbReference>
<keyword evidence="5" id="KW-0274">FAD</keyword>
<sequence>MDIEPLDLAGVGIGPFNLGLAALLAPHSSIRSLFLERKGDFRWHEGMMLPGTTLQVPFMADLVTMADPSNPLSFLNYLHVHDRLYQFYYHESFHIPREEYDHYCRWVSRQLSSCRFGEEVSSVSHDASSDTFVIESRLTTGEFRRYRSRHLAIGVGTVPWLPQWARAHTSAPLIHSAMFADWQEQLSKCRQVTVVGSGQSAAECVLALYRALTPEMIEAGAAVRWITRSAGFHPMEHSKLGQECFTPAYMSYFHDIPREKRREIVEGQGLLYKGISFSTIAEVFDLMYERSVGGRDPGLSLAANCEVTSVEETASDRLRITLRHGPLNQTVSVESDAIVAATGYRHAWPQWFDELKSTILETDAHGDAIVEADFTARRRDGSTGRVFIQNAEIFQHGVGSPDLGLGAYRNATIINQLLGRNYYRMPARSAFQEFGLPVCSADADDEKRSSEGVAML</sequence>
<evidence type="ECO:0000256" key="2">
    <source>
        <dbReference type="ARBA" id="ARBA00004924"/>
    </source>
</evidence>